<feature type="compositionally biased region" description="Low complexity" evidence="1">
    <location>
        <begin position="1"/>
        <end position="12"/>
    </location>
</feature>
<name>A0A9W6PEW5_9ACTN</name>
<comment type="caution">
    <text evidence="2">The sequence shown here is derived from an EMBL/GenBank/DDBJ whole genome shotgun (WGS) entry which is preliminary data.</text>
</comment>
<organism evidence="2 3">
    <name type="scientific">Kitasatospora phosalacinea</name>
    <dbReference type="NCBI Taxonomy" id="2065"/>
    <lineage>
        <taxon>Bacteria</taxon>
        <taxon>Bacillati</taxon>
        <taxon>Actinomycetota</taxon>
        <taxon>Actinomycetes</taxon>
        <taxon>Kitasatosporales</taxon>
        <taxon>Streptomycetaceae</taxon>
        <taxon>Kitasatospora</taxon>
    </lineage>
</organism>
<sequence length="73" mass="7610">MAKSSAGYCSAPGAGGGGATWSATAEAVAVVARWLMLLMVNARVAREEGCRVHFTEKLAILREESLDSSHGES</sequence>
<gene>
    <name evidence="2" type="ORF">Kpho01_16380</name>
</gene>
<feature type="region of interest" description="Disordered" evidence="1">
    <location>
        <begin position="1"/>
        <end position="20"/>
    </location>
</feature>
<dbReference type="AlphaFoldDB" id="A0A9W6PEW5"/>
<evidence type="ECO:0000313" key="3">
    <source>
        <dbReference type="Proteomes" id="UP001165143"/>
    </source>
</evidence>
<dbReference type="Proteomes" id="UP001165143">
    <property type="component" value="Unassembled WGS sequence"/>
</dbReference>
<evidence type="ECO:0000256" key="1">
    <source>
        <dbReference type="SAM" id="MobiDB-lite"/>
    </source>
</evidence>
<proteinExistence type="predicted"/>
<accession>A0A9W6PEW5</accession>
<dbReference type="EMBL" id="BSRX01000007">
    <property type="protein sequence ID" value="GLW53627.1"/>
    <property type="molecule type" value="Genomic_DNA"/>
</dbReference>
<reference evidence="2" key="1">
    <citation type="submission" date="2023-02" db="EMBL/GenBank/DDBJ databases">
        <title>Kitasatospora phosalacinea NBRC 14362.</title>
        <authorList>
            <person name="Ichikawa N."/>
            <person name="Sato H."/>
            <person name="Tonouchi N."/>
        </authorList>
    </citation>
    <scope>NUCLEOTIDE SEQUENCE</scope>
    <source>
        <strain evidence="2">NBRC 14362</strain>
    </source>
</reference>
<protein>
    <submittedName>
        <fullName evidence="2">Uncharacterized protein</fullName>
    </submittedName>
</protein>
<evidence type="ECO:0000313" key="2">
    <source>
        <dbReference type="EMBL" id="GLW53627.1"/>
    </source>
</evidence>